<protein>
    <submittedName>
        <fullName evidence="3">Uncharacterized protein</fullName>
    </submittedName>
</protein>
<keyword evidence="2" id="KW-1185">Reference proteome</keyword>
<evidence type="ECO:0000313" key="3">
    <source>
        <dbReference type="WBParaSite" id="Csp11.Scaffold629.g12560.t1"/>
    </source>
</evidence>
<sequence>MDPAGPSHISLRRSSSDGREIGERQIINHPSTRKRAHSISEEEITPKPRPLCFTLPDGTRVANYQGYLERGFGWVTADDSTRATWKEFVNKAHKSEVSIMDDINRQYPNWMDPEFSLVRRSRSRSRSPTRSPSLERSPTPDSDSDTARYRSRSQTPVTETNTPMTSPDYENSF</sequence>
<feature type="region of interest" description="Disordered" evidence="1">
    <location>
        <begin position="1"/>
        <end position="49"/>
    </location>
</feature>
<feature type="compositionally biased region" description="Basic and acidic residues" evidence="1">
    <location>
        <begin position="14"/>
        <end position="23"/>
    </location>
</feature>
<feature type="compositionally biased region" description="Low complexity" evidence="1">
    <location>
        <begin position="128"/>
        <end position="140"/>
    </location>
</feature>
<feature type="region of interest" description="Disordered" evidence="1">
    <location>
        <begin position="118"/>
        <end position="173"/>
    </location>
</feature>
<dbReference type="AlphaFoldDB" id="A0A1I7TWR7"/>
<organism evidence="2 3">
    <name type="scientific">Caenorhabditis tropicalis</name>
    <dbReference type="NCBI Taxonomy" id="1561998"/>
    <lineage>
        <taxon>Eukaryota</taxon>
        <taxon>Metazoa</taxon>
        <taxon>Ecdysozoa</taxon>
        <taxon>Nematoda</taxon>
        <taxon>Chromadorea</taxon>
        <taxon>Rhabditida</taxon>
        <taxon>Rhabditina</taxon>
        <taxon>Rhabditomorpha</taxon>
        <taxon>Rhabditoidea</taxon>
        <taxon>Rhabditidae</taxon>
        <taxon>Peloderinae</taxon>
        <taxon>Caenorhabditis</taxon>
    </lineage>
</organism>
<reference evidence="3" key="1">
    <citation type="submission" date="2016-11" db="UniProtKB">
        <authorList>
            <consortium name="WormBaseParasite"/>
        </authorList>
    </citation>
    <scope>IDENTIFICATION</scope>
</reference>
<dbReference type="Proteomes" id="UP000095282">
    <property type="component" value="Unplaced"/>
</dbReference>
<dbReference type="WBParaSite" id="Csp11.Scaffold629.g12560.t1">
    <property type="protein sequence ID" value="Csp11.Scaffold629.g12560.t1"/>
    <property type="gene ID" value="Csp11.Scaffold629.g12560"/>
</dbReference>
<name>A0A1I7TWR7_9PELO</name>
<proteinExistence type="predicted"/>
<evidence type="ECO:0000256" key="1">
    <source>
        <dbReference type="SAM" id="MobiDB-lite"/>
    </source>
</evidence>
<feature type="compositionally biased region" description="Polar residues" evidence="1">
    <location>
        <begin position="152"/>
        <end position="173"/>
    </location>
</feature>
<evidence type="ECO:0000313" key="2">
    <source>
        <dbReference type="Proteomes" id="UP000095282"/>
    </source>
</evidence>
<accession>A0A1I7TWR7</accession>